<evidence type="ECO:0000313" key="9">
    <source>
        <dbReference type="EMBL" id="SPH16612.1"/>
    </source>
</evidence>
<feature type="transmembrane region" description="Helical" evidence="8">
    <location>
        <begin position="201"/>
        <end position="221"/>
    </location>
</feature>
<dbReference type="OrthoDB" id="9800873at2"/>
<dbReference type="AlphaFoldDB" id="A0A2R8B238"/>
<dbReference type="Proteomes" id="UP000244924">
    <property type="component" value="Unassembled WGS sequence"/>
</dbReference>
<dbReference type="RefSeq" id="WP_108851145.1">
    <property type="nucleotide sequence ID" value="NZ_OMOQ01000001.1"/>
</dbReference>
<sequence>MFGHDLTVLALAVAVTVFASIVKGAVGFAMPMIMISGLASFLPAEQALAALILPTLATNLAQALRQGWSAAIATAWEYRRLLITLCVVIALAAQAVPVMPQAVLLATLGLPIVAFALSQLAGWQLRFEAHNRARAEVVTGIVGGFFGGISGVWGPPTIALLISLDVEKRENVRVQGVVYMIGSAMLLAAHLGSGVANAETLPLSVFLSVPALAGLWFGFSIQDRLDARRFRRWTLIVLAISGLNLVRRALTL</sequence>
<dbReference type="PANTHER" id="PTHR30269">
    <property type="entry name" value="TRANSMEMBRANE PROTEIN YFCA"/>
    <property type="match status" value="1"/>
</dbReference>
<evidence type="ECO:0000256" key="6">
    <source>
        <dbReference type="ARBA" id="ARBA00022989"/>
    </source>
</evidence>
<feature type="transmembrane region" description="Helical" evidence="8">
    <location>
        <begin position="177"/>
        <end position="195"/>
    </location>
</feature>
<comment type="subcellular location">
    <subcellularLocation>
        <location evidence="1 8">Cell membrane</location>
        <topology evidence="1 8">Multi-pass membrane protein</topology>
    </subcellularLocation>
</comment>
<keyword evidence="5 8" id="KW-0812">Transmembrane</keyword>
<feature type="transmembrane region" description="Helical" evidence="8">
    <location>
        <begin position="233"/>
        <end position="250"/>
    </location>
</feature>
<dbReference type="PANTHER" id="PTHR30269:SF32">
    <property type="entry name" value="MEMBRANE TRANSPORTER PROTEIN-RELATED"/>
    <property type="match status" value="1"/>
</dbReference>
<feature type="transmembrane region" description="Helical" evidence="8">
    <location>
        <begin position="78"/>
        <end position="96"/>
    </location>
</feature>
<reference evidence="9 10" key="1">
    <citation type="submission" date="2018-03" db="EMBL/GenBank/DDBJ databases">
        <authorList>
            <person name="Keele B.F."/>
        </authorList>
    </citation>
    <scope>NUCLEOTIDE SEQUENCE [LARGE SCALE GENOMIC DNA]</scope>
    <source>
        <strain evidence="9 10">CECT 8626</strain>
    </source>
</reference>
<name>A0A2R8B238_9RHOB</name>
<keyword evidence="6 8" id="KW-1133">Transmembrane helix</keyword>
<evidence type="ECO:0000256" key="5">
    <source>
        <dbReference type="ARBA" id="ARBA00022692"/>
    </source>
</evidence>
<organism evidence="9 10">
    <name type="scientific">Albidovulum aquaemixtae</name>
    <dbReference type="NCBI Taxonomy" id="1542388"/>
    <lineage>
        <taxon>Bacteria</taxon>
        <taxon>Pseudomonadati</taxon>
        <taxon>Pseudomonadota</taxon>
        <taxon>Alphaproteobacteria</taxon>
        <taxon>Rhodobacterales</taxon>
        <taxon>Paracoccaceae</taxon>
        <taxon>Albidovulum</taxon>
    </lineage>
</organism>
<evidence type="ECO:0000256" key="1">
    <source>
        <dbReference type="ARBA" id="ARBA00004651"/>
    </source>
</evidence>
<keyword evidence="4 8" id="KW-1003">Cell membrane</keyword>
<evidence type="ECO:0000256" key="4">
    <source>
        <dbReference type="ARBA" id="ARBA00022475"/>
    </source>
</evidence>
<dbReference type="EMBL" id="OMOQ01000001">
    <property type="protein sequence ID" value="SPH16612.1"/>
    <property type="molecule type" value="Genomic_DNA"/>
</dbReference>
<evidence type="ECO:0000256" key="2">
    <source>
        <dbReference type="ARBA" id="ARBA00009142"/>
    </source>
</evidence>
<proteinExistence type="inferred from homology"/>
<dbReference type="GO" id="GO:0005886">
    <property type="term" value="C:plasma membrane"/>
    <property type="evidence" value="ECO:0007669"/>
    <property type="project" value="UniProtKB-SubCell"/>
</dbReference>
<dbReference type="Pfam" id="PF01925">
    <property type="entry name" value="TauE"/>
    <property type="match status" value="1"/>
</dbReference>
<gene>
    <name evidence="9" type="ORF">DEA8626_00122</name>
</gene>
<evidence type="ECO:0000256" key="7">
    <source>
        <dbReference type="ARBA" id="ARBA00023136"/>
    </source>
</evidence>
<dbReference type="InterPro" id="IPR002781">
    <property type="entry name" value="TM_pro_TauE-like"/>
</dbReference>
<protein>
    <recommendedName>
        <fullName evidence="8">Probable membrane transporter protein</fullName>
    </recommendedName>
</protein>
<evidence type="ECO:0000256" key="8">
    <source>
        <dbReference type="RuleBase" id="RU363041"/>
    </source>
</evidence>
<comment type="similarity">
    <text evidence="2 8">Belongs to the 4-toluene sulfonate uptake permease (TSUP) (TC 2.A.102) family.</text>
</comment>
<keyword evidence="7 8" id="KW-0472">Membrane</keyword>
<keyword evidence="3" id="KW-0813">Transport</keyword>
<accession>A0A2R8B238</accession>
<feature type="transmembrane region" description="Helical" evidence="8">
    <location>
        <begin position="34"/>
        <end position="57"/>
    </location>
</feature>
<dbReference type="InterPro" id="IPR052017">
    <property type="entry name" value="TSUP"/>
</dbReference>
<keyword evidence="10" id="KW-1185">Reference proteome</keyword>
<feature type="transmembrane region" description="Helical" evidence="8">
    <location>
        <begin position="102"/>
        <end position="123"/>
    </location>
</feature>
<evidence type="ECO:0000313" key="10">
    <source>
        <dbReference type="Proteomes" id="UP000244924"/>
    </source>
</evidence>
<evidence type="ECO:0000256" key="3">
    <source>
        <dbReference type="ARBA" id="ARBA00022448"/>
    </source>
</evidence>